<dbReference type="PANTHER" id="PTHR20919:SF0">
    <property type="entry name" value="HOMOSERINE O-SUCCINYLTRANSFERASE"/>
    <property type="match status" value="1"/>
</dbReference>
<name>G9ZTC9_9LACO</name>
<dbReference type="AlphaFoldDB" id="G9ZTC9"/>
<feature type="active site" evidence="4">
    <location>
        <position position="248"/>
    </location>
</feature>
<feature type="site" description="Important for substrate specificity" evidence="4">
    <location>
        <position position="203"/>
    </location>
</feature>
<evidence type="ECO:0000313" key="7">
    <source>
        <dbReference type="Proteomes" id="UP000004625"/>
    </source>
</evidence>
<evidence type="ECO:0000256" key="1">
    <source>
        <dbReference type="ARBA" id="ARBA00022605"/>
    </source>
</evidence>
<feature type="binding site" evidence="4">
    <location>
        <position position="203"/>
    </location>
    <ligand>
        <name>substrate</name>
    </ligand>
</feature>
<dbReference type="HOGENOM" id="CLU_057851_0_1_9"/>
<comment type="similarity">
    <text evidence="4">Belongs to the MetA family.</text>
</comment>
<dbReference type="Pfam" id="PF04204">
    <property type="entry name" value="HTS"/>
    <property type="match status" value="1"/>
</dbReference>
<dbReference type="PATRIC" id="fig|797515.3.peg.2737"/>
<feature type="binding site" evidence="4">
    <location>
        <position position="172"/>
    </location>
    <ligand>
        <name>substrate</name>
    </ligand>
</feature>
<dbReference type="GO" id="GO:0009086">
    <property type="term" value="P:methionine biosynthetic process"/>
    <property type="evidence" value="ECO:0007669"/>
    <property type="project" value="UniProtKB-UniRule"/>
</dbReference>
<dbReference type="STRING" id="797515.HMPREF9103_03014"/>
<feature type="active site" description="Proton acceptor" evidence="4">
    <location>
        <position position="246"/>
    </location>
</feature>
<keyword evidence="3 4" id="KW-0012">Acyltransferase</keyword>
<evidence type="ECO:0000256" key="3">
    <source>
        <dbReference type="ARBA" id="ARBA00023315"/>
    </source>
</evidence>
<dbReference type="Gene3D" id="3.40.50.880">
    <property type="match status" value="1"/>
</dbReference>
<dbReference type="UniPathway" id="UPA00051">
    <property type="reaction ID" value="UER00074"/>
</dbReference>
<reference evidence="6 7" key="1">
    <citation type="submission" date="2011-09" db="EMBL/GenBank/DDBJ databases">
        <authorList>
            <person name="Weinstock G."/>
            <person name="Sodergren E."/>
            <person name="Clifton S."/>
            <person name="Fulton L."/>
            <person name="Fulton B."/>
            <person name="Courtney L."/>
            <person name="Fronick C."/>
            <person name="Harrison M."/>
            <person name="Strong C."/>
            <person name="Farmer C."/>
            <person name="Delahaunty K."/>
            <person name="Markovic C."/>
            <person name="Hall O."/>
            <person name="Minx P."/>
            <person name="Tomlinson C."/>
            <person name="Mitreva M."/>
            <person name="Hou S."/>
            <person name="Chen J."/>
            <person name="Wollam A."/>
            <person name="Pepin K.H."/>
            <person name="Johnson M."/>
            <person name="Bhonagiri V."/>
            <person name="Zhang X."/>
            <person name="Suruliraj S."/>
            <person name="Warren W."/>
            <person name="Chinwalla A."/>
            <person name="Mardis E.R."/>
            <person name="Wilson R.K."/>
        </authorList>
    </citation>
    <scope>NUCLEOTIDE SEQUENCE [LARGE SCALE GENOMIC DNA]</scope>
    <source>
        <strain evidence="6 7">F0439</strain>
    </source>
</reference>
<dbReference type="InterPro" id="IPR033752">
    <property type="entry name" value="MetA_family"/>
</dbReference>
<keyword evidence="4" id="KW-0963">Cytoplasm</keyword>
<dbReference type="GO" id="GO:0008899">
    <property type="term" value="F:homoserine O-succinyltransferase activity"/>
    <property type="evidence" value="ECO:0007669"/>
    <property type="project" value="UniProtKB-UniRule"/>
</dbReference>
<evidence type="ECO:0000256" key="5">
    <source>
        <dbReference type="PIRSR" id="PIRSR000450-1"/>
    </source>
</evidence>
<comment type="subcellular location">
    <subcellularLocation>
        <location evidence="4">Cytoplasm</location>
    </subcellularLocation>
</comment>
<dbReference type="PIRSF" id="PIRSF000450">
    <property type="entry name" value="H_ser_succinyltr"/>
    <property type="match status" value="1"/>
</dbReference>
<dbReference type="Proteomes" id="UP000004625">
    <property type="component" value="Unassembled WGS sequence"/>
</dbReference>
<feature type="active site" description="Acyl-thioester intermediate" evidence="4 5">
    <location>
        <position position="151"/>
    </location>
</feature>
<feature type="binding site" evidence="4">
    <location>
        <position position="260"/>
    </location>
    <ligand>
        <name>substrate</name>
    </ligand>
</feature>
<organism evidence="6 7">
    <name type="scientific">Lentilactobacillus parafarraginis F0439</name>
    <dbReference type="NCBI Taxonomy" id="797515"/>
    <lineage>
        <taxon>Bacteria</taxon>
        <taxon>Bacillati</taxon>
        <taxon>Bacillota</taxon>
        <taxon>Bacilli</taxon>
        <taxon>Lactobacillales</taxon>
        <taxon>Lactobacillaceae</taxon>
        <taxon>Lentilactobacillus</taxon>
    </lineage>
</organism>
<feature type="site" description="Important for acyl-CoA specificity" evidence="4">
    <location>
        <position position="120"/>
    </location>
</feature>
<dbReference type="eggNOG" id="COG1897">
    <property type="taxonomic scope" value="Bacteria"/>
</dbReference>
<comment type="caution">
    <text evidence="6">The sequence shown here is derived from an EMBL/GenBank/DDBJ whole genome shotgun (WGS) entry which is preliminary data.</text>
</comment>
<gene>
    <name evidence="4" type="primary">metAA</name>
    <name evidence="6" type="ORF">HMPREF9103_03014</name>
</gene>
<dbReference type="SUPFAM" id="SSF52317">
    <property type="entry name" value="Class I glutamine amidotransferase-like"/>
    <property type="match status" value="1"/>
</dbReference>
<dbReference type="GO" id="GO:0005737">
    <property type="term" value="C:cytoplasm"/>
    <property type="evidence" value="ECO:0007669"/>
    <property type="project" value="UniProtKB-SubCell"/>
</dbReference>
<comment type="catalytic activity">
    <reaction evidence="4">
        <text>L-homoserine + acetyl-CoA = O-acetyl-L-homoserine + CoA</text>
        <dbReference type="Rhea" id="RHEA:13701"/>
        <dbReference type="ChEBI" id="CHEBI:57287"/>
        <dbReference type="ChEBI" id="CHEBI:57288"/>
        <dbReference type="ChEBI" id="CHEBI:57476"/>
        <dbReference type="ChEBI" id="CHEBI:57716"/>
        <dbReference type="EC" id="2.3.1.31"/>
    </reaction>
</comment>
<dbReference type="EMBL" id="AGEY01000207">
    <property type="protein sequence ID" value="EHL95344.1"/>
    <property type="molecule type" value="Genomic_DNA"/>
</dbReference>
<proteinExistence type="inferred from homology"/>
<accession>G9ZTC9</accession>
<sequence>MRSHKERIKFCAHEEQELTVMTANAINGFLHAEKKWQNHQVNNPVTILVLNLMPTKRDTEYQFLTNFNRLDTDVTLTFMYPYSHQFKGTSRRAIEADYVCWNQIADRYYDGLIITGAPIEKLAFHQVDYFDELRQIIQWGHSHVKQQLHECWAAQAGLFLDFGIQKHLLPHKLFGIFTATQVNHESPLARGFGAGGVLKMPQSRHTEVILDDRHLPADLTLIATAPQSGPIVLSSDRYQTTYVTGHPEYQEKTLANEYYRDLAKNLPITLPLNYFSDPVRGSVDYSWRDASKKLYENWTHLLVDKKVGLSI</sequence>
<keyword evidence="2 4" id="KW-0808">Transferase</keyword>
<keyword evidence="7" id="KW-1185">Reference proteome</keyword>
<dbReference type="GO" id="GO:0004414">
    <property type="term" value="F:homoserine O-acetyltransferase activity"/>
    <property type="evidence" value="ECO:0007669"/>
    <property type="project" value="UniProtKB-EC"/>
</dbReference>
<comment type="pathway">
    <text evidence="4">Amino-acid biosynthesis; L-methionine biosynthesis via de novo pathway; O-acetyl-L-homoserine from L-homoserine: step 1/1.</text>
</comment>
<comment type="function">
    <text evidence="4">Transfers an acetyl group from acetyl-CoA to L-homoserine, forming acetyl-L-homoserine.</text>
</comment>
<evidence type="ECO:0000256" key="4">
    <source>
        <dbReference type="HAMAP-Rule" id="MF_00295"/>
    </source>
</evidence>
<keyword evidence="1 4" id="KW-0028">Amino-acid biosynthesis</keyword>
<comment type="caution">
    <text evidence="4">Lacks conserved residue(s) required for the propagation of feature annotation.</text>
</comment>
<dbReference type="PANTHER" id="PTHR20919">
    <property type="entry name" value="HOMOSERINE O-SUCCINYLTRANSFERASE"/>
    <property type="match status" value="1"/>
</dbReference>
<evidence type="ECO:0000313" key="6">
    <source>
        <dbReference type="EMBL" id="EHL95344.1"/>
    </source>
</evidence>
<keyword evidence="4" id="KW-0486">Methionine biosynthesis</keyword>
<dbReference type="HAMAP" id="MF_00295">
    <property type="entry name" value="MetA_acyltransf"/>
    <property type="match status" value="1"/>
</dbReference>
<dbReference type="EC" id="2.3.1.31" evidence="4"/>
<evidence type="ECO:0000256" key="2">
    <source>
        <dbReference type="ARBA" id="ARBA00022679"/>
    </source>
</evidence>
<dbReference type="InterPro" id="IPR029062">
    <property type="entry name" value="Class_I_gatase-like"/>
</dbReference>
<protein>
    <recommendedName>
        <fullName evidence="4">Homoserine O-acetyltransferase</fullName>
        <shortName evidence="4">HAT</shortName>
        <ecNumber evidence="4">2.3.1.31</ecNumber>
    </recommendedName>
    <alternativeName>
        <fullName evidence="4">Homoserine transacetylase</fullName>
        <shortName evidence="4">HTA</shortName>
    </alternativeName>
</protein>